<dbReference type="PANTHER" id="PTHR44942:SF4">
    <property type="entry name" value="METHYLTRANSFERASE TYPE 11 DOMAIN-CONTAINING PROTEIN"/>
    <property type="match status" value="1"/>
</dbReference>
<dbReference type="SUPFAM" id="SSF53335">
    <property type="entry name" value="S-adenosyl-L-methionine-dependent methyltransferases"/>
    <property type="match status" value="1"/>
</dbReference>
<comment type="caution">
    <text evidence="5">The sequence shown here is derived from an EMBL/GenBank/DDBJ whole genome shotgun (WGS) entry which is preliminary data.</text>
</comment>
<dbReference type="InterPro" id="IPR051052">
    <property type="entry name" value="Diverse_substrate_MTase"/>
</dbReference>
<dbReference type="PANTHER" id="PTHR44942">
    <property type="entry name" value="METHYLTRANSF_11 DOMAIN-CONTAINING PROTEIN"/>
    <property type="match status" value="1"/>
</dbReference>
<keyword evidence="6" id="KW-1185">Reference proteome</keyword>
<evidence type="ECO:0000256" key="1">
    <source>
        <dbReference type="ARBA" id="ARBA00008361"/>
    </source>
</evidence>
<name>A0A9X1U6R5_9CORY</name>
<evidence type="ECO:0000313" key="6">
    <source>
        <dbReference type="Proteomes" id="UP001139336"/>
    </source>
</evidence>
<reference evidence="5" key="1">
    <citation type="submission" date="2022-01" db="EMBL/GenBank/DDBJ databases">
        <title>Corynebacterium sp. nov isolated from isolated from the feces of the greater white-fronted geese (Anser albifrons) at Poyang Lake, PR China.</title>
        <authorList>
            <person name="Liu Q."/>
        </authorList>
    </citation>
    <scope>NUCLEOTIDE SEQUENCE</scope>
    <source>
        <strain evidence="5">JCM 32435</strain>
    </source>
</reference>
<protein>
    <submittedName>
        <fullName evidence="5">Methyltransferase domain-containing protein</fullName>
    </submittedName>
</protein>
<dbReference type="GO" id="GO:0032259">
    <property type="term" value="P:methylation"/>
    <property type="evidence" value="ECO:0007669"/>
    <property type="project" value="UniProtKB-KW"/>
</dbReference>
<dbReference type="InterPro" id="IPR013216">
    <property type="entry name" value="Methyltransf_11"/>
</dbReference>
<keyword evidence="3" id="KW-0808">Transferase</keyword>
<dbReference type="GO" id="GO:0008757">
    <property type="term" value="F:S-adenosylmethionine-dependent methyltransferase activity"/>
    <property type="evidence" value="ECO:0007669"/>
    <property type="project" value="InterPro"/>
</dbReference>
<feature type="domain" description="Methyltransferase type 11" evidence="4">
    <location>
        <begin position="38"/>
        <end position="123"/>
    </location>
</feature>
<evidence type="ECO:0000256" key="3">
    <source>
        <dbReference type="ARBA" id="ARBA00022679"/>
    </source>
</evidence>
<dbReference type="RefSeq" id="WP_236117748.1">
    <property type="nucleotide sequence ID" value="NZ_JAKGSI010000001.1"/>
</dbReference>
<dbReference type="Pfam" id="PF08241">
    <property type="entry name" value="Methyltransf_11"/>
    <property type="match status" value="1"/>
</dbReference>
<dbReference type="AlphaFoldDB" id="A0A9X1U6R5"/>
<gene>
    <name evidence="5" type="ORF">L1O03_02065</name>
</gene>
<evidence type="ECO:0000259" key="4">
    <source>
        <dbReference type="Pfam" id="PF08241"/>
    </source>
</evidence>
<sequence>MNDTLFTAGENYAAYRPEYPEELMRGILEVAPGRGLAVDVGCGTGQAGRKLVGHVERVLGIDPSLSQLSAAPLSLRVQGIAESLPLREGVADLLIIAQSMHWVQPEPFFREVSRVLAPGGILAVLSYATCSVSDRSVDAFFQDFYWGPFHRFWEPERALVERGLRDIEVPGEPVELPFAAPAVMEKSMDLPAFEGYLGTWSAVRTAEKEGPAARAEFDAFLAELREVWGEPGRRLQVTWPLTVLVRRGL</sequence>
<dbReference type="Proteomes" id="UP001139336">
    <property type="component" value="Unassembled WGS sequence"/>
</dbReference>
<dbReference type="EMBL" id="JAKGSI010000001">
    <property type="protein sequence ID" value="MCF4005962.1"/>
    <property type="molecule type" value="Genomic_DNA"/>
</dbReference>
<comment type="similarity">
    <text evidence="1">Belongs to the methyltransferase superfamily.</text>
</comment>
<evidence type="ECO:0000256" key="2">
    <source>
        <dbReference type="ARBA" id="ARBA00022603"/>
    </source>
</evidence>
<proteinExistence type="inferred from homology"/>
<dbReference type="CDD" id="cd02440">
    <property type="entry name" value="AdoMet_MTases"/>
    <property type="match status" value="1"/>
</dbReference>
<dbReference type="InterPro" id="IPR029063">
    <property type="entry name" value="SAM-dependent_MTases_sf"/>
</dbReference>
<organism evidence="5 6">
    <name type="scientific">Corynebacterium uropygiale</name>
    <dbReference type="NCBI Taxonomy" id="1775911"/>
    <lineage>
        <taxon>Bacteria</taxon>
        <taxon>Bacillati</taxon>
        <taxon>Actinomycetota</taxon>
        <taxon>Actinomycetes</taxon>
        <taxon>Mycobacteriales</taxon>
        <taxon>Corynebacteriaceae</taxon>
        <taxon>Corynebacterium</taxon>
    </lineage>
</organism>
<dbReference type="Gene3D" id="3.40.50.150">
    <property type="entry name" value="Vaccinia Virus protein VP39"/>
    <property type="match status" value="1"/>
</dbReference>
<evidence type="ECO:0000313" key="5">
    <source>
        <dbReference type="EMBL" id="MCF4005962.1"/>
    </source>
</evidence>
<accession>A0A9X1U6R5</accession>
<keyword evidence="2 5" id="KW-0489">Methyltransferase</keyword>